<evidence type="ECO:0000313" key="2">
    <source>
        <dbReference type="Proteomes" id="UP000789702"/>
    </source>
</evidence>
<comment type="caution">
    <text evidence="1">The sequence shown here is derived from an EMBL/GenBank/DDBJ whole genome shotgun (WGS) entry which is preliminary data.</text>
</comment>
<name>A0ACA9NJW7_9GLOM</name>
<sequence>KLNNVTKKDTYSLPRIDDMLDNLGNAQWFTSLDLTSGYWQVEVKEEDKEKTAFITKYDLYEFNIISFGLQANLRINSEKCHFCTNKMQFLEHVVGVDGIKPDFQK</sequence>
<protein>
    <submittedName>
        <fullName evidence="1">12583_t:CDS:1</fullName>
    </submittedName>
</protein>
<proteinExistence type="predicted"/>
<dbReference type="Proteomes" id="UP000789702">
    <property type="component" value="Unassembled WGS sequence"/>
</dbReference>
<dbReference type="EMBL" id="CAJVPU010016757">
    <property type="protein sequence ID" value="CAG8655254.1"/>
    <property type="molecule type" value="Genomic_DNA"/>
</dbReference>
<keyword evidence="2" id="KW-1185">Reference proteome</keyword>
<accession>A0ACA9NJW7</accession>
<organism evidence="1 2">
    <name type="scientific">Dentiscutata heterogama</name>
    <dbReference type="NCBI Taxonomy" id="1316150"/>
    <lineage>
        <taxon>Eukaryota</taxon>
        <taxon>Fungi</taxon>
        <taxon>Fungi incertae sedis</taxon>
        <taxon>Mucoromycota</taxon>
        <taxon>Glomeromycotina</taxon>
        <taxon>Glomeromycetes</taxon>
        <taxon>Diversisporales</taxon>
        <taxon>Gigasporaceae</taxon>
        <taxon>Dentiscutata</taxon>
    </lineage>
</organism>
<evidence type="ECO:0000313" key="1">
    <source>
        <dbReference type="EMBL" id="CAG8655254.1"/>
    </source>
</evidence>
<gene>
    <name evidence="1" type="ORF">DHETER_LOCUS9490</name>
</gene>
<reference evidence="1" key="1">
    <citation type="submission" date="2021-06" db="EMBL/GenBank/DDBJ databases">
        <authorList>
            <person name="Kallberg Y."/>
            <person name="Tangrot J."/>
            <person name="Rosling A."/>
        </authorList>
    </citation>
    <scope>NUCLEOTIDE SEQUENCE</scope>
    <source>
        <strain evidence="1">IL203A</strain>
    </source>
</reference>
<feature type="non-terminal residue" evidence="1">
    <location>
        <position position="105"/>
    </location>
</feature>
<feature type="non-terminal residue" evidence="1">
    <location>
        <position position="1"/>
    </location>
</feature>